<reference evidence="2 3" key="1">
    <citation type="submission" date="2013-05" db="EMBL/GenBank/DDBJ databases">
        <title>Genome assembly of Chondromyces apiculatus DSM 436.</title>
        <authorList>
            <person name="Sharma G."/>
            <person name="Khatri I."/>
            <person name="Kaur C."/>
            <person name="Mayilraj S."/>
            <person name="Subramanian S."/>
        </authorList>
    </citation>
    <scope>NUCLEOTIDE SEQUENCE [LARGE SCALE GENOMIC DNA]</scope>
    <source>
        <strain evidence="2 3">DSM 436</strain>
    </source>
</reference>
<evidence type="ECO:0000313" key="3">
    <source>
        <dbReference type="Proteomes" id="UP000019678"/>
    </source>
</evidence>
<comment type="caution">
    <text evidence="2">The sequence shown here is derived from an EMBL/GenBank/DDBJ whole genome shotgun (WGS) entry which is preliminary data.</text>
</comment>
<evidence type="ECO:0000313" key="2">
    <source>
        <dbReference type="EMBL" id="EYF00937.1"/>
    </source>
</evidence>
<sequence>MRSVFVACRLARIPVLSLALLASGVAGALGVTGCTSKTEECNKLIAILNQENKKVSEGMQGIDGSAFKKMGDDLDASMKAIGAVEVKVPELVKLRDEMKKSYGDFAVAAREAGESMKSDPRKAMTALKQVSSLHEQNSKLVNDINTFCHAK</sequence>
<feature type="signal peptide" evidence="1">
    <location>
        <begin position="1"/>
        <end position="28"/>
    </location>
</feature>
<name>A0A017SVZ3_9BACT</name>
<evidence type="ECO:0000256" key="1">
    <source>
        <dbReference type="SAM" id="SignalP"/>
    </source>
</evidence>
<dbReference type="OrthoDB" id="572662at2"/>
<feature type="chain" id="PRO_5001499940" description="Lipoprotein" evidence="1">
    <location>
        <begin position="29"/>
        <end position="151"/>
    </location>
</feature>
<keyword evidence="1" id="KW-0732">Signal</keyword>
<dbReference type="AlphaFoldDB" id="A0A017SVZ3"/>
<dbReference type="EMBL" id="ASRX01000094">
    <property type="protein sequence ID" value="EYF00937.1"/>
    <property type="molecule type" value="Genomic_DNA"/>
</dbReference>
<organism evidence="2 3">
    <name type="scientific">Chondromyces apiculatus DSM 436</name>
    <dbReference type="NCBI Taxonomy" id="1192034"/>
    <lineage>
        <taxon>Bacteria</taxon>
        <taxon>Pseudomonadati</taxon>
        <taxon>Myxococcota</taxon>
        <taxon>Polyangia</taxon>
        <taxon>Polyangiales</taxon>
        <taxon>Polyangiaceae</taxon>
        <taxon>Chondromyces</taxon>
    </lineage>
</organism>
<dbReference type="STRING" id="1192034.CAP_8885"/>
<dbReference type="Proteomes" id="UP000019678">
    <property type="component" value="Unassembled WGS sequence"/>
</dbReference>
<accession>A0A017SVZ3</accession>
<gene>
    <name evidence="2" type="ORF">CAP_8885</name>
</gene>
<dbReference type="RefSeq" id="WP_044250234.1">
    <property type="nucleotide sequence ID" value="NZ_ASRX01000094.1"/>
</dbReference>
<evidence type="ECO:0008006" key="4">
    <source>
        <dbReference type="Google" id="ProtNLM"/>
    </source>
</evidence>
<protein>
    <recommendedName>
        <fullName evidence="4">Lipoprotein</fullName>
    </recommendedName>
</protein>
<keyword evidence="3" id="KW-1185">Reference proteome</keyword>
<dbReference type="PROSITE" id="PS51257">
    <property type="entry name" value="PROKAR_LIPOPROTEIN"/>
    <property type="match status" value="1"/>
</dbReference>
<proteinExistence type="predicted"/>